<evidence type="ECO:0000256" key="2">
    <source>
        <dbReference type="ARBA" id="ARBA00007018"/>
    </source>
</evidence>
<dbReference type="OrthoDB" id="186812at2759"/>
<feature type="signal peptide" evidence="8">
    <location>
        <begin position="1"/>
        <end position="21"/>
    </location>
</feature>
<accession>V3VEL3</accession>
<evidence type="ECO:0000256" key="1">
    <source>
        <dbReference type="ARBA" id="ARBA00004141"/>
    </source>
</evidence>
<keyword evidence="4 7" id="KW-1133">Transmembrane helix</keyword>
<dbReference type="EMBL" id="KB096023">
    <property type="protein sequence ID" value="ESO08738.1"/>
    <property type="molecule type" value="Genomic_DNA"/>
</dbReference>
<evidence type="ECO:0000256" key="8">
    <source>
        <dbReference type="SAM" id="SignalP"/>
    </source>
</evidence>
<gene>
    <name evidence="9" type="ORF">HELRODRAFT_74695</name>
</gene>
<proteinExistence type="inferred from homology"/>
<evidence type="ECO:0000256" key="5">
    <source>
        <dbReference type="ARBA" id="ARBA00023136"/>
    </source>
</evidence>
<dbReference type="eggNOG" id="KOG4243">
    <property type="taxonomic scope" value="Eukaryota"/>
</dbReference>
<feature type="chain" id="PRO_5045428365" evidence="8">
    <location>
        <begin position="22"/>
        <end position="192"/>
    </location>
</feature>
<comment type="similarity">
    <text evidence="2">Belongs to the ADIPOR family.</text>
</comment>
<evidence type="ECO:0000256" key="3">
    <source>
        <dbReference type="ARBA" id="ARBA00022692"/>
    </source>
</evidence>
<sequence>LWIPPSAIGLWLMLRFSTTNSQQIAVTVYGCSILLLFMLSTAFHTVAYCGKLRQLKSFFHIGDRVAIYIFIAASYTPWLALKEFHRYGTQTLWFVWFGAILGVYYQYKYHEKCKWLETLLYIFIATIPSIIIIEMVKPSGVKELTAGGMAYFLGVFFFKSDGIIPFAHAIWHTLVIIGVSIHYVAVCKYLLG</sequence>
<evidence type="ECO:0000313" key="9">
    <source>
        <dbReference type="EMBL" id="ESO08738.1"/>
    </source>
</evidence>
<protein>
    <submittedName>
        <fullName evidence="9">Uncharacterized protein</fullName>
    </submittedName>
</protein>
<dbReference type="InterPro" id="IPR004254">
    <property type="entry name" value="AdipoR/HlyIII-related"/>
</dbReference>
<feature type="binding site" evidence="6">
    <location>
        <position position="168"/>
    </location>
    <ligand>
        <name>Zn(2+)</name>
        <dbReference type="ChEBI" id="CHEBI:29105"/>
    </ligand>
</feature>
<keyword evidence="3 7" id="KW-0812">Transmembrane</keyword>
<dbReference type="GeneID" id="20215042"/>
<keyword evidence="6" id="KW-0479">Metal-binding</keyword>
<dbReference type="HOGENOM" id="CLU_051078_1_0_1"/>
<reference evidence="9" key="1">
    <citation type="journal article" date="2013" name="Nature">
        <title>Insights into bilaterian evolution from three spiralian genomes.</title>
        <authorList>
            <person name="Simakov O."/>
            <person name="Marletaz F."/>
            <person name="Cho S.J."/>
            <person name="Edsinger-Gonzales E."/>
            <person name="Havlak P."/>
            <person name="Hellsten U."/>
            <person name="Kuo D.H."/>
            <person name="Larsson T."/>
            <person name="Lv J."/>
            <person name="Arendt D."/>
            <person name="Savage R."/>
            <person name="Osoegawa K."/>
            <person name="de Jong P."/>
            <person name="Grimwood J."/>
            <person name="Chapman J.A."/>
            <person name="Shapiro H."/>
            <person name="Aerts A."/>
            <person name="Otillar R.P."/>
            <person name="Terry A.Y."/>
            <person name="Boore J.L."/>
            <person name="Grigoriev I.V."/>
            <person name="Lindberg D.R."/>
            <person name="Seaver E.C."/>
            <person name="Weisblat D.A."/>
            <person name="Putnam N.H."/>
            <person name="Rokhsar D.S."/>
        </authorList>
    </citation>
    <scope>NUCLEOTIDE SEQUENCE</scope>
</reference>
<dbReference type="PANTHER" id="PTHR20855:SF3">
    <property type="entry name" value="LD03007P"/>
    <property type="match status" value="1"/>
</dbReference>
<feature type="transmembrane region" description="Helical" evidence="7">
    <location>
        <begin position="24"/>
        <end position="49"/>
    </location>
</feature>
<comment type="subcellular location">
    <subcellularLocation>
        <location evidence="1">Membrane</location>
        <topology evidence="1">Multi-pass membrane protein</topology>
    </subcellularLocation>
</comment>
<evidence type="ECO:0000256" key="4">
    <source>
        <dbReference type="ARBA" id="ARBA00022989"/>
    </source>
</evidence>
<feature type="binding site" evidence="6">
    <location>
        <position position="172"/>
    </location>
    <ligand>
        <name>Zn(2+)</name>
        <dbReference type="ChEBI" id="CHEBI:29105"/>
    </ligand>
</feature>
<dbReference type="PANTHER" id="PTHR20855">
    <property type="entry name" value="ADIPOR/PROGESTIN RECEPTOR-RELATED"/>
    <property type="match status" value="1"/>
</dbReference>
<feature type="transmembrane region" description="Helical" evidence="7">
    <location>
        <begin position="87"/>
        <end position="107"/>
    </location>
</feature>
<dbReference type="Pfam" id="PF03006">
    <property type="entry name" value="HlyIII"/>
    <property type="match status" value="1"/>
</dbReference>
<keyword evidence="5 7" id="KW-0472">Membrane</keyword>
<keyword evidence="8" id="KW-0732">Signal</keyword>
<keyword evidence="6" id="KW-0862">Zinc</keyword>
<evidence type="ECO:0000256" key="6">
    <source>
        <dbReference type="PIRSR" id="PIRSR604254-1"/>
    </source>
</evidence>
<feature type="non-terminal residue" evidence="9">
    <location>
        <position position="1"/>
    </location>
</feature>
<dbReference type="STRING" id="6412.T1G1U4"/>
<dbReference type="RefSeq" id="XP_009012760.1">
    <property type="nucleotide sequence ID" value="XM_009014512.1"/>
</dbReference>
<feature type="binding site" evidence="6">
    <location>
        <position position="44"/>
    </location>
    <ligand>
        <name>Zn(2+)</name>
        <dbReference type="ChEBI" id="CHEBI:29105"/>
    </ligand>
</feature>
<evidence type="ECO:0000256" key="7">
    <source>
        <dbReference type="SAM" id="Phobius"/>
    </source>
</evidence>
<dbReference type="OMA" id="YHVMCLI"/>
<feature type="transmembrane region" description="Helical" evidence="7">
    <location>
        <begin position="119"/>
        <end position="136"/>
    </location>
</feature>
<feature type="transmembrane region" description="Helical" evidence="7">
    <location>
        <begin position="61"/>
        <end position="81"/>
    </location>
</feature>
<feature type="transmembrane region" description="Helical" evidence="7">
    <location>
        <begin position="169"/>
        <end position="191"/>
    </location>
</feature>
<organism evidence="9">
    <name type="scientific">Helobdella robusta</name>
    <name type="common">Californian leech</name>
    <dbReference type="NCBI Taxonomy" id="6412"/>
    <lineage>
        <taxon>Eukaryota</taxon>
        <taxon>Metazoa</taxon>
        <taxon>Spiralia</taxon>
        <taxon>Lophotrochozoa</taxon>
        <taxon>Annelida</taxon>
        <taxon>Clitellata</taxon>
        <taxon>Hirudinea</taxon>
        <taxon>Rhynchobdellida</taxon>
        <taxon>Glossiphoniidae</taxon>
        <taxon>Helobdella</taxon>
    </lineage>
</organism>
<name>V3VEL3_HELRO</name>